<feature type="transmembrane region" description="Helical" evidence="1">
    <location>
        <begin position="230"/>
        <end position="254"/>
    </location>
</feature>
<dbReference type="GO" id="GO:0140359">
    <property type="term" value="F:ABC-type transporter activity"/>
    <property type="evidence" value="ECO:0007669"/>
    <property type="project" value="InterPro"/>
</dbReference>
<organism evidence="2 3">
    <name type="scientific">Clostridium paraputrificum</name>
    <dbReference type="NCBI Taxonomy" id="29363"/>
    <lineage>
        <taxon>Bacteria</taxon>
        <taxon>Bacillati</taxon>
        <taxon>Bacillota</taxon>
        <taxon>Clostridia</taxon>
        <taxon>Eubacteriales</taxon>
        <taxon>Clostridiaceae</taxon>
        <taxon>Clostridium</taxon>
    </lineage>
</organism>
<proteinExistence type="predicted"/>
<evidence type="ECO:0000313" key="3">
    <source>
        <dbReference type="Proteomes" id="UP000092714"/>
    </source>
</evidence>
<dbReference type="Pfam" id="PF12679">
    <property type="entry name" value="ABC2_membrane_2"/>
    <property type="match status" value="1"/>
</dbReference>
<reference evidence="2 3" key="1">
    <citation type="submission" date="2016-06" db="EMBL/GenBank/DDBJ databases">
        <authorList>
            <person name="Kjaerup R.B."/>
            <person name="Dalgaard T.S."/>
            <person name="Juul-Madsen H.R."/>
        </authorList>
    </citation>
    <scope>NUCLEOTIDE SEQUENCE [LARGE SCALE GENOMIC DNA]</scope>
    <source>
        <strain evidence="2 3">373-A1</strain>
    </source>
</reference>
<sequence>MINNTLFKREIKSNYKIMLIFMALISMYSSVIVLMFDPKLGESLSIMAESMPEIFAAFGMMNAGATLIEFVANYLYGFILIVVPTICIIILGNKLIARYVDKGSMAYLLATPNKRKNIVTTQAIFMAFAILVLVGIAVLISIGVGQIAFPGDLDIKKFLLLNVGLYGLLFFIGGMCFLSSCIFNDSRYSYGVGGGLAVVFILIQMLSQVGDKLEKLKYLTPLTLFQPDKIIAGDSSAIVYFAVLYIIGLIMYLVGIRIFMKKDFPV</sequence>
<feature type="transmembrane region" description="Helical" evidence="1">
    <location>
        <begin position="163"/>
        <end position="183"/>
    </location>
</feature>
<feature type="transmembrane region" description="Helical" evidence="1">
    <location>
        <begin position="118"/>
        <end position="143"/>
    </location>
</feature>
<dbReference type="Proteomes" id="UP000092714">
    <property type="component" value="Unassembled WGS sequence"/>
</dbReference>
<evidence type="ECO:0008006" key="4">
    <source>
        <dbReference type="Google" id="ProtNLM"/>
    </source>
</evidence>
<keyword evidence="1" id="KW-0812">Transmembrane</keyword>
<accession>A0A173YUZ4</accession>
<dbReference type="AlphaFoldDB" id="A0A173YUZ4"/>
<dbReference type="eggNOG" id="COG1277">
    <property type="taxonomic scope" value="Bacteria"/>
</dbReference>
<dbReference type="GO" id="GO:0005886">
    <property type="term" value="C:plasma membrane"/>
    <property type="evidence" value="ECO:0007669"/>
    <property type="project" value="UniProtKB-SubCell"/>
</dbReference>
<dbReference type="PANTHER" id="PTHR37305">
    <property type="entry name" value="INTEGRAL MEMBRANE PROTEIN-RELATED"/>
    <property type="match status" value="1"/>
</dbReference>
<keyword evidence="1" id="KW-1133">Transmembrane helix</keyword>
<dbReference type="RefSeq" id="WP_027096705.1">
    <property type="nucleotide sequence ID" value="NZ_CABHIH010000002.1"/>
</dbReference>
<dbReference type="OrthoDB" id="66636at2"/>
<keyword evidence="1" id="KW-0472">Membrane</keyword>
<evidence type="ECO:0000313" key="2">
    <source>
        <dbReference type="EMBL" id="OBY10614.1"/>
    </source>
</evidence>
<feature type="transmembrane region" description="Helical" evidence="1">
    <location>
        <begin position="74"/>
        <end position="97"/>
    </location>
</feature>
<protein>
    <recommendedName>
        <fullName evidence="4">ABC-2 family transporter protein</fullName>
    </recommendedName>
</protein>
<feature type="transmembrane region" description="Helical" evidence="1">
    <location>
        <begin position="17"/>
        <end position="36"/>
    </location>
</feature>
<comment type="caution">
    <text evidence="2">The sequence shown here is derived from an EMBL/GenBank/DDBJ whole genome shotgun (WGS) entry which is preliminary data.</text>
</comment>
<dbReference type="EMBL" id="MAPZ01000019">
    <property type="protein sequence ID" value="OBY10614.1"/>
    <property type="molecule type" value="Genomic_DNA"/>
</dbReference>
<dbReference type="PANTHER" id="PTHR37305:SF1">
    <property type="entry name" value="MEMBRANE PROTEIN"/>
    <property type="match status" value="1"/>
</dbReference>
<evidence type="ECO:0000256" key="1">
    <source>
        <dbReference type="SAM" id="Phobius"/>
    </source>
</evidence>
<dbReference type="GeneID" id="42774545"/>
<name>A0A173YUZ4_9CLOT</name>
<feature type="transmembrane region" description="Helical" evidence="1">
    <location>
        <begin position="190"/>
        <end position="210"/>
    </location>
</feature>
<gene>
    <name evidence="2" type="ORF">CP373A1_08885</name>
</gene>
<keyword evidence="3" id="KW-1185">Reference proteome</keyword>